<name>A0AAV7VLQ6_PLEWA</name>
<feature type="compositionally biased region" description="Polar residues" evidence="1">
    <location>
        <begin position="135"/>
        <end position="150"/>
    </location>
</feature>
<protein>
    <submittedName>
        <fullName evidence="2">Uncharacterized protein</fullName>
    </submittedName>
</protein>
<proteinExistence type="predicted"/>
<dbReference type="AlphaFoldDB" id="A0AAV7VLQ6"/>
<evidence type="ECO:0000313" key="3">
    <source>
        <dbReference type="Proteomes" id="UP001066276"/>
    </source>
</evidence>
<dbReference type="EMBL" id="JANPWB010000003">
    <property type="protein sequence ID" value="KAJ1200964.1"/>
    <property type="molecule type" value="Genomic_DNA"/>
</dbReference>
<gene>
    <name evidence="2" type="ORF">NDU88_004782</name>
</gene>
<dbReference type="Proteomes" id="UP001066276">
    <property type="component" value="Chromosome 2_1"/>
</dbReference>
<feature type="region of interest" description="Disordered" evidence="1">
    <location>
        <begin position="28"/>
        <end position="170"/>
    </location>
</feature>
<organism evidence="2 3">
    <name type="scientific">Pleurodeles waltl</name>
    <name type="common">Iberian ribbed newt</name>
    <dbReference type="NCBI Taxonomy" id="8319"/>
    <lineage>
        <taxon>Eukaryota</taxon>
        <taxon>Metazoa</taxon>
        <taxon>Chordata</taxon>
        <taxon>Craniata</taxon>
        <taxon>Vertebrata</taxon>
        <taxon>Euteleostomi</taxon>
        <taxon>Amphibia</taxon>
        <taxon>Batrachia</taxon>
        <taxon>Caudata</taxon>
        <taxon>Salamandroidea</taxon>
        <taxon>Salamandridae</taxon>
        <taxon>Pleurodelinae</taxon>
        <taxon>Pleurodeles</taxon>
    </lineage>
</organism>
<accession>A0AAV7VLQ6</accession>
<comment type="caution">
    <text evidence="2">The sequence shown here is derived from an EMBL/GenBank/DDBJ whole genome shotgun (WGS) entry which is preliminary data.</text>
</comment>
<reference evidence="2" key="1">
    <citation type="journal article" date="2022" name="bioRxiv">
        <title>Sequencing and chromosome-scale assembly of the giantPleurodeles waltlgenome.</title>
        <authorList>
            <person name="Brown T."/>
            <person name="Elewa A."/>
            <person name="Iarovenko S."/>
            <person name="Subramanian E."/>
            <person name="Araus A.J."/>
            <person name="Petzold A."/>
            <person name="Susuki M."/>
            <person name="Suzuki K.-i.T."/>
            <person name="Hayashi T."/>
            <person name="Toyoda A."/>
            <person name="Oliveira C."/>
            <person name="Osipova E."/>
            <person name="Leigh N.D."/>
            <person name="Simon A."/>
            <person name="Yun M.H."/>
        </authorList>
    </citation>
    <scope>NUCLEOTIDE SEQUENCE</scope>
    <source>
        <strain evidence="2">20211129_DDA</strain>
        <tissue evidence="2">Liver</tissue>
    </source>
</reference>
<feature type="compositionally biased region" description="Pro residues" evidence="1">
    <location>
        <begin position="120"/>
        <end position="131"/>
    </location>
</feature>
<sequence>MAAQQAAPPWGILRAAVNRRETAGLPFLTAAKAPRSECPAGHRRPVGGAPADPRPGGQRPPGLESAPKAVIMNLAINTIDRRGDGEQKTAIGGEQKPAIYQNHQSTSLHQDLVGGNARPPTQPPPSTPTPRLPNNDAQITLAVSGSQTTIGGADRRRRQVDRTVRSAHIG</sequence>
<keyword evidence="3" id="KW-1185">Reference proteome</keyword>
<evidence type="ECO:0000313" key="2">
    <source>
        <dbReference type="EMBL" id="KAJ1200964.1"/>
    </source>
</evidence>
<evidence type="ECO:0000256" key="1">
    <source>
        <dbReference type="SAM" id="MobiDB-lite"/>
    </source>
</evidence>